<evidence type="ECO:0000256" key="1">
    <source>
        <dbReference type="SAM" id="Phobius"/>
    </source>
</evidence>
<gene>
    <name evidence="2" type="ORF">H6G03_33395</name>
</gene>
<feature type="transmembrane region" description="Helical" evidence="1">
    <location>
        <begin position="45"/>
        <end position="65"/>
    </location>
</feature>
<proteinExistence type="predicted"/>
<keyword evidence="1" id="KW-1133">Transmembrane helix</keyword>
<feature type="transmembrane region" description="Helical" evidence="1">
    <location>
        <begin position="179"/>
        <end position="202"/>
    </location>
</feature>
<reference evidence="2" key="2">
    <citation type="submission" date="2020-08" db="EMBL/GenBank/DDBJ databases">
        <authorList>
            <person name="Chen M."/>
            <person name="Teng W."/>
            <person name="Zhao L."/>
            <person name="Hu C."/>
            <person name="Zhou Y."/>
            <person name="Han B."/>
            <person name="Song L."/>
            <person name="Shu W."/>
        </authorList>
    </citation>
    <scope>NUCLEOTIDE SEQUENCE</scope>
    <source>
        <strain evidence="2">FACHB-1375</strain>
    </source>
</reference>
<comment type="caution">
    <text evidence="2">The sequence shown here is derived from an EMBL/GenBank/DDBJ whole genome shotgun (WGS) entry which is preliminary data.</text>
</comment>
<accession>A0A926ZMA6</accession>
<feature type="transmembrane region" description="Helical" evidence="1">
    <location>
        <begin position="148"/>
        <end position="167"/>
    </location>
</feature>
<keyword evidence="1" id="KW-0472">Membrane</keyword>
<dbReference type="EMBL" id="JACJPW010000150">
    <property type="protein sequence ID" value="MBD2185901.1"/>
    <property type="molecule type" value="Genomic_DNA"/>
</dbReference>
<dbReference type="RefSeq" id="WP_190474676.1">
    <property type="nucleotide sequence ID" value="NZ_JACJPW010000150.1"/>
</dbReference>
<feature type="transmembrane region" description="Helical" evidence="1">
    <location>
        <begin position="85"/>
        <end position="101"/>
    </location>
</feature>
<keyword evidence="3" id="KW-1185">Reference proteome</keyword>
<name>A0A926ZMA6_9CYAN</name>
<dbReference type="Proteomes" id="UP000641646">
    <property type="component" value="Unassembled WGS sequence"/>
</dbReference>
<evidence type="ECO:0000313" key="3">
    <source>
        <dbReference type="Proteomes" id="UP000641646"/>
    </source>
</evidence>
<protein>
    <submittedName>
        <fullName evidence="2">Uncharacterized protein</fullName>
    </submittedName>
</protein>
<dbReference type="AlphaFoldDB" id="A0A926ZMA6"/>
<reference evidence="2" key="1">
    <citation type="journal article" date="2015" name="ISME J.">
        <title>Draft Genome Sequence of Streptomyces incarnatus NRRL8089, which Produces the Nucleoside Antibiotic Sinefungin.</title>
        <authorList>
            <person name="Oshima K."/>
            <person name="Hattori M."/>
            <person name="Shimizu H."/>
            <person name="Fukuda K."/>
            <person name="Nemoto M."/>
            <person name="Inagaki K."/>
            <person name="Tamura T."/>
        </authorList>
    </citation>
    <scope>NUCLEOTIDE SEQUENCE</scope>
    <source>
        <strain evidence="2">FACHB-1375</strain>
    </source>
</reference>
<sequence>MTSQFARYGVRSCQLKNQSFLARIPISALMSTATVLLLIDMVVDGGVTSFLAFGLGIIGTASVIWPCEINKFFNGFWRWQRRHKVNILPLLCTVIVTLWWLDITSAPAHAQFFIQTENWLRSAFPINGATGGTGAGGTDIYSVVFNTLRAIFVLYLAVALVRVIAAARNDEDWQSLARTPLIILVTVTLGDILAGLITGGAAGGPGAAP</sequence>
<feature type="transmembrane region" description="Helical" evidence="1">
    <location>
        <begin position="20"/>
        <end position="39"/>
    </location>
</feature>
<evidence type="ECO:0000313" key="2">
    <source>
        <dbReference type="EMBL" id="MBD2185901.1"/>
    </source>
</evidence>
<keyword evidence="1" id="KW-0812">Transmembrane</keyword>
<organism evidence="2 3">
    <name type="scientific">Aerosakkonema funiforme FACHB-1375</name>
    <dbReference type="NCBI Taxonomy" id="2949571"/>
    <lineage>
        <taxon>Bacteria</taxon>
        <taxon>Bacillati</taxon>
        <taxon>Cyanobacteriota</taxon>
        <taxon>Cyanophyceae</taxon>
        <taxon>Oscillatoriophycideae</taxon>
        <taxon>Aerosakkonematales</taxon>
        <taxon>Aerosakkonemataceae</taxon>
        <taxon>Aerosakkonema</taxon>
    </lineage>
</organism>